<evidence type="ECO:0000256" key="6">
    <source>
        <dbReference type="SAM" id="Phobius"/>
    </source>
</evidence>
<organism evidence="7 8">
    <name type="scientific">Kwoniella shivajii</name>
    <dbReference type="NCBI Taxonomy" id="564305"/>
    <lineage>
        <taxon>Eukaryota</taxon>
        <taxon>Fungi</taxon>
        <taxon>Dikarya</taxon>
        <taxon>Basidiomycota</taxon>
        <taxon>Agaricomycotina</taxon>
        <taxon>Tremellomycetes</taxon>
        <taxon>Tremellales</taxon>
        <taxon>Cryptococcaceae</taxon>
        <taxon>Kwoniella</taxon>
    </lineage>
</organism>
<evidence type="ECO:0000256" key="3">
    <source>
        <dbReference type="ARBA" id="ARBA00022989"/>
    </source>
</evidence>
<dbReference type="GeneID" id="87959022"/>
<proteinExistence type="predicted"/>
<feature type="transmembrane region" description="Helical" evidence="6">
    <location>
        <begin position="12"/>
        <end position="33"/>
    </location>
</feature>
<dbReference type="PANTHER" id="PTHR31274:SF1">
    <property type="entry name" value="AGL149CP"/>
    <property type="match status" value="1"/>
</dbReference>
<evidence type="ECO:0000256" key="5">
    <source>
        <dbReference type="SAM" id="MobiDB-lite"/>
    </source>
</evidence>
<dbReference type="EMBL" id="CP141889">
    <property type="protein sequence ID" value="WRT69901.1"/>
    <property type="molecule type" value="Genomic_DNA"/>
</dbReference>
<feature type="transmembrane region" description="Helical" evidence="6">
    <location>
        <begin position="74"/>
        <end position="96"/>
    </location>
</feature>
<feature type="transmembrane region" description="Helical" evidence="6">
    <location>
        <begin position="366"/>
        <end position="392"/>
    </location>
</feature>
<gene>
    <name evidence="7" type="ORF">IL334_006892</name>
</gene>
<evidence type="ECO:0000256" key="1">
    <source>
        <dbReference type="ARBA" id="ARBA00004141"/>
    </source>
</evidence>
<keyword evidence="4 6" id="KW-0472">Membrane</keyword>
<keyword evidence="8" id="KW-1185">Reference proteome</keyword>
<protein>
    <recommendedName>
        <fullName evidence="9">Auxin efflux carrier</fullName>
    </recommendedName>
</protein>
<sequence length="475" mass="52171">MDSGSTSAGTIIFKAFMPTLKMVLCILLGFFATKKGWLTAAGAKGLGAIVIQITLPALMFSSMVTAFTPENIGAFGPLMVIAIMYQLLGLSFAWVIRELFYVPIDFRWGILVSGLTSNWGNLPTAIVQTMAKEAPFNPAVDVDLGVAYVAIFIFIMNTTFWALGVHKLCAWDFQENRRRQDQAPLKERWSSQLESTKGKFSKMTGLRSRTKVDLENQVISEAEMTDRVEDTGDDKTFAENDIEPYVPPASSSSNQVSASVLHDAMPTTPPSLTQSSSRHSHHSGNTIRTDHADSDTRNPDIEMVRKPKTSLWKRILHFIRDLPNVTKAIVIAIPISTIQPLKSLFATTEGWTGGKMPNAPDGNPPLHFIIETASFLGAIAVPGALLLLGASFARLKMPKNWKELPIGAIIALTTSKMILVPVFGIFIIQALRDHTTLLPRADKTDSLSTFLLLQYALMFILSTALTAIALYIVER</sequence>
<comment type="subcellular location">
    <subcellularLocation>
        <location evidence="1">Membrane</location>
        <topology evidence="1">Multi-pass membrane protein</topology>
    </subcellularLocation>
</comment>
<keyword evidence="2 6" id="KW-0812">Transmembrane</keyword>
<dbReference type="InterPro" id="IPR004776">
    <property type="entry name" value="Mem_transp_PIN-like"/>
</dbReference>
<feature type="transmembrane region" description="Helical" evidence="6">
    <location>
        <begin position="451"/>
        <end position="473"/>
    </location>
</feature>
<feature type="compositionally biased region" description="Basic and acidic residues" evidence="5">
    <location>
        <begin position="288"/>
        <end position="300"/>
    </location>
</feature>
<dbReference type="InterPro" id="IPR040254">
    <property type="entry name" value="Ecm3-like"/>
</dbReference>
<evidence type="ECO:0008006" key="9">
    <source>
        <dbReference type="Google" id="ProtNLM"/>
    </source>
</evidence>
<dbReference type="Pfam" id="PF03547">
    <property type="entry name" value="Mem_trans"/>
    <property type="match status" value="1"/>
</dbReference>
<feature type="transmembrane region" description="Helical" evidence="6">
    <location>
        <begin position="146"/>
        <end position="169"/>
    </location>
</feature>
<feature type="transmembrane region" description="Helical" evidence="6">
    <location>
        <begin position="328"/>
        <end position="346"/>
    </location>
</feature>
<name>A0ABZ1D7X5_9TREE</name>
<feature type="transmembrane region" description="Helical" evidence="6">
    <location>
        <begin position="108"/>
        <end position="126"/>
    </location>
</feature>
<accession>A0ABZ1D7X5</accession>
<dbReference type="PANTHER" id="PTHR31274">
    <property type="entry name" value="PROTEIN ECM3"/>
    <property type="match status" value="1"/>
</dbReference>
<feature type="transmembrane region" description="Helical" evidence="6">
    <location>
        <begin position="45"/>
        <end position="68"/>
    </location>
</feature>
<feature type="region of interest" description="Disordered" evidence="5">
    <location>
        <begin position="263"/>
        <end position="300"/>
    </location>
</feature>
<evidence type="ECO:0000313" key="8">
    <source>
        <dbReference type="Proteomes" id="UP001329825"/>
    </source>
</evidence>
<evidence type="ECO:0000313" key="7">
    <source>
        <dbReference type="EMBL" id="WRT69901.1"/>
    </source>
</evidence>
<keyword evidence="3 6" id="KW-1133">Transmembrane helix</keyword>
<feature type="transmembrane region" description="Helical" evidence="6">
    <location>
        <begin position="404"/>
        <end position="431"/>
    </location>
</feature>
<dbReference type="Proteomes" id="UP001329825">
    <property type="component" value="Chromosome 9"/>
</dbReference>
<dbReference type="RefSeq" id="XP_062794640.1">
    <property type="nucleotide sequence ID" value="XM_062938589.1"/>
</dbReference>
<reference evidence="7 8" key="1">
    <citation type="submission" date="2024-01" db="EMBL/GenBank/DDBJ databases">
        <title>Comparative genomics of Cryptococcus and Kwoniella reveals pathogenesis evolution and contrasting modes of karyotype evolution via chromosome fusion or intercentromeric recombination.</title>
        <authorList>
            <person name="Coelho M.A."/>
            <person name="David-Palma M."/>
            <person name="Shea T."/>
            <person name="Bowers K."/>
            <person name="McGinley-Smith S."/>
            <person name="Mohammad A.W."/>
            <person name="Gnirke A."/>
            <person name="Yurkov A.M."/>
            <person name="Nowrousian M."/>
            <person name="Sun S."/>
            <person name="Cuomo C.A."/>
            <person name="Heitman J."/>
        </authorList>
    </citation>
    <scope>NUCLEOTIDE SEQUENCE [LARGE SCALE GENOMIC DNA]</scope>
    <source>
        <strain evidence="7">CBS 11374</strain>
    </source>
</reference>
<evidence type="ECO:0000256" key="4">
    <source>
        <dbReference type="ARBA" id="ARBA00023136"/>
    </source>
</evidence>
<evidence type="ECO:0000256" key="2">
    <source>
        <dbReference type="ARBA" id="ARBA00022692"/>
    </source>
</evidence>